<evidence type="ECO:0000313" key="3">
    <source>
        <dbReference type="Proteomes" id="UP001580928"/>
    </source>
</evidence>
<dbReference type="GO" id="GO:0004527">
    <property type="term" value="F:exonuclease activity"/>
    <property type="evidence" value="ECO:0007669"/>
    <property type="project" value="UniProtKB-KW"/>
</dbReference>
<dbReference type="PANTHER" id="PTHR30231:SF41">
    <property type="entry name" value="DNA POLYMERASE III SUBUNIT EPSILON"/>
    <property type="match status" value="1"/>
</dbReference>
<keyword evidence="3" id="KW-1185">Reference proteome</keyword>
<organism evidence="2 3">
    <name type="scientific">Albibacterium profundi</name>
    <dbReference type="NCBI Taxonomy" id="3134906"/>
    <lineage>
        <taxon>Bacteria</taxon>
        <taxon>Pseudomonadati</taxon>
        <taxon>Bacteroidota</taxon>
        <taxon>Sphingobacteriia</taxon>
        <taxon>Sphingobacteriales</taxon>
        <taxon>Sphingobacteriaceae</taxon>
        <taxon>Albibacterium</taxon>
    </lineage>
</organism>
<dbReference type="Pfam" id="PF00929">
    <property type="entry name" value="RNase_T"/>
    <property type="match status" value="1"/>
</dbReference>
<comment type="caution">
    <text evidence="2">The sequence shown here is derived from an EMBL/GenBank/DDBJ whole genome shotgun (WGS) entry which is preliminary data.</text>
</comment>
<dbReference type="Proteomes" id="UP001580928">
    <property type="component" value="Unassembled WGS sequence"/>
</dbReference>
<dbReference type="InterPro" id="IPR012337">
    <property type="entry name" value="RNaseH-like_sf"/>
</dbReference>
<dbReference type="Gene3D" id="3.30.420.10">
    <property type="entry name" value="Ribonuclease H-like superfamily/Ribonuclease H"/>
    <property type="match status" value="1"/>
</dbReference>
<dbReference type="InterPro" id="IPR036397">
    <property type="entry name" value="RNaseH_sf"/>
</dbReference>
<evidence type="ECO:0000259" key="1">
    <source>
        <dbReference type="SMART" id="SM00479"/>
    </source>
</evidence>
<dbReference type="CDD" id="cd06127">
    <property type="entry name" value="DEDDh"/>
    <property type="match status" value="1"/>
</dbReference>
<proteinExistence type="predicted"/>
<accession>A0ABV5CF77</accession>
<gene>
    <name evidence="2" type="ORF">WKR92_09745</name>
</gene>
<keyword evidence="2" id="KW-0378">Hydrolase</keyword>
<reference evidence="2 3" key="1">
    <citation type="submission" date="2024-04" db="EMBL/GenBank/DDBJ databases">
        <title>Albibacterium profundi sp. nov., isolated from sediment of the Challenger Deep of Mariana Trench.</title>
        <authorList>
            <person name="Wang Y."/>
        </authorList>
    </citation>
    <scope>NUCLEOTIDE SEQUENCE [LARGE SCALE GENOMIC DNA]</scope>
    <source>
        <strain evidence="2 3">RHL897</strain>
    </source>
</reference>
<dbReference type="SUPFAM" id="SSF53098">
    <property type="entry name" value="Ribonuclease H-like"/>
    <property type="match status" value="1"/>
</dbReference>
<dbReference type="InterPro" id="IPR013520">
    <property type="entry name" value="Ribonucl_H"/>
</dbReference>
<feature type="domain" description="Exonuclease" evidence="1">
    <location>
        <begin position="2"/>
        <end position="191"/>
    </location>
</feature>
<dbReference type="SMART" id="SM00479">
    <property type="entry name" value="EXOIII"/>
    <property type="match status" value="1"/>
</dbReference>
<dbReference type="PANTHER" id="PTHR30231">
    <property type="entry name" value="DNA POLYMERASE III SUBUNIT EPSILON"/>
    <property type="match status" value="1"/>
</dbReference>
<keyword evidence="2" id="KW-0540">Nuclease</keyword>
<keyword evidence="2" id="KW-0269">Exonuclease</keyword>
<name>A0ABV5CF77_9SPHI</name>
<protein>
    <submittedName>
        <fullName evidence="2">3'-5' exonuclease</fullName>
    </submittedName>
</protein>
<dbReference type="RefSeq" id="WP_375557643.1">
    <property type="nucleotide sequence ID" value="NZ_JBBVGT010000002.1"/>
</dbReference>
<evidence type="ECO:0000313" key="2">
    <source>
        <dbReference type="EMBL" id="MFB5946114.1"/>
    </source>
</evidence>
<dbReference type="EMBL" id="JBBVGT010000002">
    <property type="protein sequence ID" value="MFB5946114.1"/>
    <property type="molecule type" value="Genomic_DNA"/>
</dbReference>
<sequence>MKILYFDLETTGTMFWKNGIHQLAGCIEIDGIVVEKFDYNVQPYHKAQINDEALSIAGITREHLKTYEPMNLVYRKFVDMLGKYVDKFNKKDKFTLCGYNNASFDNPFLRAWFVQNGDNYFGSWFWSSSIDVMVMAHCHLMAQRPEMVDFKLKTVASKMGLQVDESKLHDGFYDIELTRGIYNLIRQSTTY</sequence>